<organism evidence="2 3">
    <name type="scientific">Thermus scotoductus</name>
    <dbReference type="NCBI Taxonomy" id="37636"/>
    <lineage>
        <taxon>Bacteria</taxon>
        <taxon>Thermotogati</taxon>
        <taxon>Deinococcota</taxon>
        <taxon>Deinococci</taxon>
        <taxon>Thermales</taxon>
        <taxon>Thermaceae</taxon>
        <taxon>Thermus</taxon>
    </lineage>
</organism>
<reference evidence="2 3" key="1">
    <citation type="submission" date="2015-09" db="EMBL/GenBank/DDBJ databases">
        <title>Draft genome sequence of Thermus scotoductus strain K1 isolated from a geothermal spring in Nagorno-Karabakh, Armenia.</title>
        <authorList>
            <person name="Saghatelyan A."/>
            <person name="Poghosyan L."/>
            <person name="Panosyan H."/>
            <person name="Birkeland N.-K."/>
        </authorList>
    </citation>
    <scope>NUCLEOTIDE SEQUENCE [LARGE SCALE GENOMIC DNA]</scope>
    <source>
        <strain evidence="2 3">K1</strain>
    </source>
</reference>
<evidence type="ECO:0000259" key="1">
    <source>
        <dbReference type="Pfam" id="PF26348"/>
    </source>
</evidence>
<feature type="domain" description="ScoMcrA-like SRA" evidence="1">
    <location>
        <begin position="29"/>
        <end position="84"/>
    </location>
</feature>
<dbReference type="AlphaFoldDB" id="A0A0N0IQ20"/>
<dbReference type="Proteomes" id="UP000053099">
    <property type="component" value="Unassembled WGS sequence"/>
</dbReference>
<accession>A0A0N0IQ20</accession>
<comment type="caution">
    <text evidence="2">The sequence shown here is derived from an EMBL/GenBank/DDBJ whole genome shotgun (WGS) entry which is preliminary data.</text>
</comment>
<proteinExistence type="predicted"/>
<evidence type="ECO:0000313" key="3">
    <source>
        <dbReference type="Proteomes" id="UP000053099"/>
    </source>
</evidence>
<gene>
    <name evidence="2" type="ORF">AN926_09745</name>
</gene>
<dbReference type="InterPro" id="IPR058712">
    <property type="entry name" value="SRA_ScoMcrA"/>
</dbReference>
<dbReference type="Pfam" id="PF26348">
    <property type="entry name" value="SRA_ScoMcrA"/>
    <property type="match status" value="1"/>
</dbReference>
<protein>
    <recommendedName>
        <fullName evidence="1">ScoMcrA-like SRA domain-containing protein</fullName>
    </recommendedName>
</protein>
<name>A0A0N0IQ20_THESC</name>
<dbReference type="PATRIC" id="fig|37636.3.peg.1207"/>
<sequence>MSSLSWSEVFAYHRTRKGIGKRSLLVDREESGYRNLFLADGRILYQGEGKRGNQELMGGNLRLVLAQKEGTPFRVFLRERPGLWRDLGCYRVEGHRYSLLPVEGHRYSLLPVEGHRYSLLPEEGRWVYWFTLAPCGCEEGL</sequence>
<evidence type="ECO:0000313" key="2">
    <source>
        <dbReference type="EMBL" id="KPD27114.1"/>
    </source>
</evidence>
<dbReference type="EMBL" id="LJJR01000033">
    <property type="protein sequence ID" value="KPD27114.1"/>
    <property type="molecule type" value="Genomic_DNA"/>
</dbReference>